<dbReference type="InterPro" id="IPR004680">
    <property type="entry name" value="Cit_transptr-like_dom"/>
</dbReference>
<evidence type="ECO:0000259" key="8">
    <source>
        <dbReference type="PROSITE" id="PS51202"/>
    </source>
</evidence>
<evidence type="ECO:0000313" key="9">
    <source>
        <dbReference type="EMBL" id="MBC2607623.1"/>
    </source>
</evidence>
<feature type="transmembrane region" description="Helical" evidence="7">
    <location>
        <begin position="28"/>
        <end position="45"/>
    </location>
</feature>
<sequence>MTWDIAFVFALLILTLISFVWEKVPADVTALSVFAILIATGILSSDDAFRVFSNPAPITVGAMFMLSAALEKTGLIRSLTHKLQRLSRLTYRPFLIIIMLLVGILSGFINNTPVVVVMLPIVLSLSSKIGVAGSKVLIPLSYASILGGTCTLLGTSTNIIVSGVSEKYSGSPLGMFEFAFIGIPVFLAGLIYLTLFGNKLLPWRETLTSILSEEERREYIAEAFVDTGSPAIGKTLKEAGFKRTSGVRVIDLVRSGVSLQGRMQEIKLRDGDRLFLACRASGLAQARSIEGIDLATERELGLEHINAHEGLIVEGILGPNSEILGKTLEEVNFRQRYRLVVLAIHRNGKNLRDQLGTLRLAFGDTLLLLGTDEAIQNMSGSEDIILMENRAVPSKSEKRKSFTVLAALAGVVTCASTGFAPIEVAAIVACAVLFLTNCLRPKDGYAAVQWNILFIIFGMLSLGMAMSETGASAWLADQLISGVTLFTSEGTRPYVMLACLYLLTNILTEVLSNNAAAVLMATLAVGIAETLGVDMKPFLMTVAVAASASFSTPIGYQTNTYVYGAGGYRFSDFVKIGGPLNLICFIISIIVIPTIWMF</sequence>
<comment type="subcellular location">
    <subcellularLocation>
        <location evidence="1">Membrane</location>
        <topology evidence="1">Multi-pass membrane protein</topology>
    </subcellularLocation>
</comment>
<evidence type="ECO:0000256" key="6">
    <source>
        <dbReference type="ARBA" id="ARBA00023136"/>
    </source>
</evidence>
<dbReference type="PANTHER" id="PTHR43652">
    <property type="entry name" value="BASIC AMINO ACID ANTIPORTER YFCC-RELATED"/>
    <property type="match status" value="1"/>
</dbReference>
<dbReference type="EMBL" id="JACHVC010000013">
    <property type="protein sequence ID" value="MBC2607623.1"/>
    <property type="molecule type" value="Genomic_DNA"/>
</dbReference>
<reference evidence="9 10" key="1">
    <citation type="submission" date="2020-07" db="EMBL/GenBank/DDBJ databases">
        <authorList>
            <person name="Feng X."/>
        </authorList>
    </citation>
    <scope>NUCLEOTIDE SEQUENCE [LARGE SCALE GENOMIC DNA]</scope>
    <source>
        <strain evidence="9 10">JCM23202</strain>
    </source>
</reference>
<keyword evidence="5 7" id="KW-1133">Transmembrane helix</keyword>
<evidence type="ECO:0000256" key="7">
    <source>
        <dbReference type="SAM" id="Phobius"/>
    </source>
</evidence>
<feature type="transmembrane region" description="Helical" evidence="7">
    <location>
        <begin position="538"/>
        <end position="556"/>
    </location>
</feature>
<gene>
    <name evidence="9" type="ORF">H5P27_16340</name>
</gene>
<evidence type="ECO:0000256" key="4">
    <source>
        <dbReference type="ARBA" id="ARBA00022737"/>
    </source>
</evidence>
<dbReference type="PANTHER" id="PTHR43652:SF2">
    <property type="entry name" value="BASIC AMINO ACID ANTIPORTER YFCC-RELATED"/>
    <property type="match status" value="1"/>
</dbReference>
<dbReference type="SUPFAM" id="SSF116726">
    <property type="entry name" value="TrkA C-terminal domain-like"/>
    <property type="match status" value="2"/>
</dbReference>
<feature type="transmembrane region" description="Helical" evidence="7">
    <location>
        <begin position="91"/>
        <end position="109"/>
    </location>
</feature>
<dbReference type="InterPro" id="IPR036721">
    <property type="entry name" value="RCK_C_sf"/>
</dbReference>
<dbReference type="PROSITE" id="PS51202">
    <property type="entry name" value="RCK_C"/>
    <property type="match status" value="2"/>
</dbReference>
<feature type="transmembrane region" description="Helical" evidence="7">
    <location>
        <begin position="51"/>
        <end position="70"/>
    </location>
</feature>
<evidence type="ECO:0000256" key="1">
    <source>
        <dbReference type="ARBA" id="ARBA00004141"/>
    </source>
</evidence>
<dbReference type="Proteomes" id="UP000526501">
    <property type="component" value="Unassembled WGS sequence"/>
</dbReference>
<accession>A0A7X1E9W6</accession>
<feature type="domain" description="RCK C-terminal" evidence="8">
    <location>
        <begin position="300"/>
        <end position="384"/>
    </location>
</feature>
<dbReference type="GO" id="GO:0008324">
    <property type="term" value="F:monoatomic cation transmembrane transporter activity"/>
    <property type="evidence" value="ECO:0007669"/>
    <property type="project" value="InterPro"/>
</dbReference>
<dbReference type="Pfam" id="PF03600">
    <property type="entry name" value="CitMHS"/>
    <property type="match status" value="1"/>
</dbReference>
<dbReference type="InterPro" id="IPR006037">
    <property type="entry name" value="RCK_C"/>
</dbReference>
<keyword evidence="10" id="KW-1185">Reference proteome</keyword>
<keyword evidence="3 7" id="KW-0812">Transmembrane</keyword>
<feature type="transmembrane region" description="Helical" evidence="7">
    <location>
        <begin position="515"/>
        <end position="531"/>
    </location>
</feature>
<feature type="transmembrane region" description="Helical" evidence="7">
    <location>
        <begin position="6"/>
        <end position="21"/>
    </location>
</feature>
<feature type="transmembrane region" description="Helical" evidence="7">
    <location>
        <begin position="115"/>
        <end position="133"/>
    </location>
</feature>
<keyword evidence="6 7" id="KW-0472">Membrane</keyword>
<evidence type="ECO:0000313" key="10">
    <source>
        <dbReference type="Proteomes" id="UP000526501"/>
    </source>
</evidence>
<dbReference type="AlphaFoldDB" id="A0A7X1E9W6"/>
<proteinExistence type="predicted"/>
<organism evidence="9 10">
    <name type="scientific">Pelagicoccus albus</name>
    <dbReference type="NCBI Taxonomy" id="415222"/>
    <lineage>
        <taxon>Bacteria</taxon>
        <taxon>Pseudomonadati</taxon>
        <taxon>Verrucomicrobiota</taxon>
        <taxon>Opitutia</taxon>
        <taxon>Puniceicoccales</taxon>
        <taxon>Pelagicoccaceae</taxon>
        <taxon>Pelagicoccus</taxon>
    </lineage>
</organism>
<feature type="transmembrane region" description="Helical" evidence="7">
    <location>
        <begin position="402"/>
        <end position="435"/>
    </location>
</feature>
<keyword evidence="2" id="KW-0813">Transport</keyword>
<evidence type="ECO:0000256" key="5">
    <source>
        <dbReference type="ARBA" id="ARBA00022989"/>
    </source>
</evidence>
<feature type="domain" description="RCK C-terminal" evidence="8">
    <location>
        <begin position="208"/>
        <end position="292"/>
    </location>
</feature>
<dbReference type="InterPro" id="IPR051679">
    <property type="entry name" value="DASS-Related_Transporters"/>
</dbReference>
<dbReference type="Pfam" id="PF02080">
    <property type="entry name" value="TrkA_C"/>
    <property type="match status" value="2"/>
</dbReference>
<evidence type="ECO:0000256" key="3">
    <source>
        <dbReference type="ARBA" id="ARBA00022692"/>
    </source>
</evidence>
<feature type="transmembrane region" description="Helical" evidence="7">
    <location>
        <begin position="576"/>
        <end position="596"/>
    </location>
</feature>
<feature type="transmembrane region" description="Helical" evidence="7">
    <location>
        <begin position="173"/>
        <end position="195"/>
    </location>
</feature>
<dbReference type="Gene3D" id="3.30.70.1450">
    <property type="entry name" value="Regulator of K+ conductance, C-terminal domain"/>
    <property type="match status" value="2"/>
</dbReference>
<dbReference type="GO" id="GO:0005886">
    <property type="term" value="C:plasma membrane"/>
    <property type="evidence" value="ECO:0007669"/>
    <property type="project" value="TreeGrafter"/>
</dbReference>
<keyword evidence="4" id="KW-0677">Repeat</keyword>
<feature type="transmembrane region" description="Helical" evidence="7">
    <location>
        <begin position="140"/>
        <end position="161"/>
    </location>
</feature>
<protein>
    <submittedName>
        <fullName evidence="9">SLC13 family permease</fullName>
    </submittedName>
</protein>
<evidence type="ECO:0000256" key="2">
    <source>
        <dbReference type="ARBA" id="ARBA00022448"/>
    </source>
</evidence>
<comment type="caution">
    <text evidence="9">The sequence shown here is derived from an EMBL/GenBank/DDBJ whole genome shotgun (WGS) entry which is preliminary data.</text>
</comment>
<dbReference type="RefSeq" id="WP_185661496.1">
    <property type="nucleotide sequence ID" value="NZ_CAWPOO010000013.1"/>
</dbReference>
<dbReference type="GO" id="GO:0006813">
    <property type="term" value="P:potassium ion transport"/>
    <property type="evidence" value="ECO:0007669"/>
    <property type="project" value="InterPro"/>
</dbReference>
<name>A0A7X1E9W6_9BACT</name>
<feature type="transmembrane region" description="Helical" evidence="7">
    <location>
        <begin position="447"/>
        <end position="467"/>
    </location>
</feature>